<keyword evidence="2" id="KW-0548">Nucleotidyltransferase</keyword>
<reference evidence="2" key="1">
    <citation type="journal article" date="2022" name="Int. J. Mol. Sci.">
        <title>Draft Genome of Tanacetum Coccineum: Genomic Comparison of Closely Related Tanacetum-Family Plants.</title>
        <authorList>
            <person name="Yamashiro T."/>
            <person name="Shiraishi A."/>
            <person name="Nakayama K."/>
            <person name="Satake H."/>
        </authorList>
    </citation>
    <scope>NUCLEOTIDE SEQUENCE</scope>
</reference>
<gene>
    <name evidence="2" type="ORF">Tco_1123691</name>
</gene>
<sequence>MLTKTCSSKRLVRLPVKYNDHVMMNSNQNLDQNGYCENDNCSGDDKMRNEDLGKECEENVSPMLNKGVFGSKEKDNSMGSEMNECDENVREISESIQKESICEKRMENVCNEEGIKETMPNKTYASAVQKNKQSIDTSLNFRPTVTDDKGCEFFIFDEELVSQVDDNGGCFFKFKNKEGMERVFEQGPWINVPPKAWTRDGISALASSLGKPLRMDNITVQTCQVGRGRAEFARVLVEFDVKKGFKDEIGIQYMSKDNKVKGTKVCSKMKKTNGEEVNNNNGKNANNASNKEDDGFLEVRHRKYDNWKNNRNYVHNQKKGEFMNAKKNRRNKNGIYLRKKNVSQNQQEQQGDKVAYNKGQKNKTKESRSWIIQDEIMSAIEKSNNKYVVLEEEEINKSTKLKQLKDRMIVDHYLNEKIQPTCFESQNCSKDMIDYFKQKWEEDRLKEKEDQREDIEDVMECENMCARMCPANEISRVETVVLH</sequence>
<keyword evidence="3" id="KW-1185">Reference proteome</keyword>
<evidence type="ECO:0000313" key="3">
    <source>
        <dbReference type="Proteomes" id="UP001151760"/>
    </source>
</evidence>
<dbReference type="EMBL" id="BQNB010021521">
    <property type="protein sequence ID" value="GJU07261.1"/>
    <property type="molecule type" value="Genomic_DNA"/>
</dbReference>
<accession>A0ABQ5J4N5</accession>
<keyword evidence="2" id="KW-0695">RNA-directed DNA polymerase</keyword>
<feature type="region of interest" description="Disordered" evidence="1">
    <location>
        <begin position="272"/>
        <end position="297"/>
    </location>
</feature>
<evidence type="ECO:0000313" key="2">
    <source>
        <dbReference type="EMBL" id="GJU07261.1"/>
    </source>
</evidence>
<name>A0ABQ5J4N5_9ASTR</name>
<feature type="compositionally biased region" description="Low complexity" evidence="1">
    <location>
        <begin position="275"/>
        <end position="289"/>
    </location>
</feature>
<dbReference type="Proteomes" id="UP001151760">
    <property type="component" value="Unassembled WGS sequence"/>
</dbReference>
<feature type="region of interest" description="Disordered" evidence="1">
    <location>
        <begin position="340"/>
        <end position="361"/>
    </location>
</feature>
<keyword evidence="2" id="KW-0808">Transferase</keyword>
<comment type="caution">
    <text evidence="2">The sequence shown here is derived from an EMBL/GenBank/DDBJ whole genome shotgun (WGS) entry which is preliminary data.</text>
</comment>
<organism evidence="2 3">
    <name type="scientific">Tanacetum coccineum</name>
    <dbReference type="NCBI Taxonomy" id="301880"/>
    <lineage>
        <taxon>Eukaryota</taxon>
        <taxon>Viridiplantae</taxon>
        <taxon>Streptophyta</taxon>
        <taxon>Embryophyta</taxon>
        <taxon>Tracheophyta</taxon>
        <taxon>Spermatophyta</taxon>
        <taxon>Magnoliopsida</taxon>
        <taxon>eudicotyledons</taxon>
        <taxon>Gunneridae</taxon>
        <taxon>Pentapetalae</taxon>
        <taxon>asterids</taxon>
        <taxon>campanulids</taxon>
        <taxon>Asterales</taxon>
        <taxon>Asteraceae</taxon>
        <taxon>Asteroideae</taxon>
        <taxon>Anthemideae</taxon>
        <taxon>Anthemidinae</taxon>
        <taxon>Tanacetum</taxon>
    </lineage>
</organism>
<reference evidence="2" key="2">
    <citation type="submission" date="2022-01" db="EMBL/GenBank/DDBJ databases">
        <authorList>
            <person name="Yamashiro T."/>
            <person name="Shiraishi A."/>
            <person name="Satake H."/>
            <person name="Nakayama K."/>
        </authorList>
    </citation>
    <scope>NUCLEOTIDE SEQUENCE</scope>
</reference>
<protein>
    <submittedName>
        <fullName evidence="2">RNA-directed DNA polymerase, eukaryota, reverse transcriptase zinc-binding domain protein</fullName>
    </submittedName>
</protein>
<proteinExistence type="predicted"/>
<dbReference type="GO" id="GO:0003964">
    <property type="term" value="F:RNA-directed DNA polymerase activity"/>
    <property type="evidence" value="ECO:0007669"/>
    <property type="project" value="UniProtKB-KW"/>
</dbReference>
<evidence type="ECO:0000256" key="1">
    <source>
        <dbReference type="SAM" id="MobiDB-lite"/>
    </source>
</evidence>